<gene>
    <name evidence="1" type="ORF">GMARGA_LOCUS753</name>
</gene>
<keyword evidence="2" id="KW-1185">Reference proteome</keyword>
<evidence type="ECO:0000313" key="1">
    <source>
        <dbReference type="EMBL" id="CAG8470518.1"/>
    </source>
</evidence>
<evidence type="ECO:0000313" key="2">
    <source>
        <dbReference type="Proteomes" id="UP000789901"/>
    </source>
</evidence>
<comment type="caution">
    <text evidence="1">The sequence shown here is derived from an EMBL/GenBank/DDBJ whole genome shotgun (WGS) entry which is preliminary data.</text>
</comment>
<protein>
    <submittedName>
        <fullName evidence="1">12759_t:CDS:1</fullName>
    </submittedName>
</protein>
<accession>A0ABM8VXE2</accession>
<sequence length="85" mass="9915">MDYNNNFEEIYESKFISTDQLSTTNRDLILFRTNEFMKRLKFKDNKKDNNASSVDLKSPVNPKLIADISSILNFPRKSFSAKAFL</sequence>
<organism evidence="1 2">
    <name type="scientific">Gigaspora margarita</name>
    <dbReference type="NCBI Taxonomy" id="4874"/>
    <lineage>
        <taxon>Eukaryota</taxon>
        <taxon>Fungi</taxon>
        <taxon>Fungi incertae sedis</taxon>
        <taxon>Mucoromycota</taxon>
        <taxon>Glomeromycotina</taxon>
        <taxon>Glomeromycetes</taxon>
        <taxon>Diversisporales</taxon>
        <taxon>Gigasporaceae</taxon>
        <taxon>Gigaspora</taxon>
    </lineage>
</organism>
<reference evidence="1 2" key="1">
    <citation type="submission" date="2021-06" db="EMBL/GenBank/DDBJ databases">
        <authorList>
            <person name="Kallberg Y."/>
            <person name="Tangrot J."/>
            <person name="Rosling A."/>
        </authorList>
    </citation>
    <scope>NUCLEOTIDE SEQUENCE [LARGE SCALE GENOMIC DNA]</scope>
    <source>
        <strain evidence="1 2">120-4 pot B 10/14</strain>
    </source>
</reference>
<dbReference type="EMBL" id="CAJVQB010000147">
    <property type="protein sequence ID" value="CAG8470518.1"/>
    <property type="molecule type" value="Genomic_DNA"/>
</dbReference>
<proteinExistence type="predicted"/>
<name>A0ABM8VXE2_GIGMA</name>
<dbReference type="Proteomes" id="UP000789901">
    <property type="component" value="Unassembled WGS sequence"/>
</dbReference>